<name>A0A0A9ESF6_ARUDO</name>
<organism evidence="1">
    <name type="scientific">Arundo donax</name>
    <name type="common">Giant reed</name>
    <name type="synonym">Donax arundinaceus</name>
    <dbReference type="NCBI Taxonomy" id="35708"/>
    <lineage>
        <taxon>Eukaryota</taxon>
        <taxon>Viridiplantae</taxon>
        <taxon>Streptophyta</taxon>
        <taxon>Embryophyta</taxon>
        <taxon>Tracheophyta</taxon>
        <taxon>Spermatophyta</taxon>
        <taxon>Magnoliopsida</taxon>
        <taxon>Liliopsida</taxon>
        <taxon>Poales</taxon>
        <taxon>Poaceae</taxon>
        <taxon>PACMAD clade</taxon>
        <taxon>Arundinoideae</taxon>
        <taxon>Arundineae</taxon>
        <taxon>Arundo</taxon>
    </lineage>
</organism>
<dbReference type="AlphaFoldDB" id="A0A0A9ESF6"/>
<accession>A0A0A9ESF6</accession>
<evidence type="ECO:0000313" key="1">
    <source>
        <dbReference type="EMBL" id="JAE03630.1"/>
    </source>
</evidence>
<reference evidence="1" key="1">
    <citation type="submission" date="2014-09" db="EMBL/GenBank/DDBJ databases">
        <authorList>
            <person name="Magalhaes I.L.F."/>
            <person name="Oliveira U."/>
            <person name="Santos F.R."/>
            <person name="Vidigal T.H.D.A."/>
            <person name="Brescovit A.D."/>
            <person name="Santos A.J."/>
        </authorList>
    </citation>
    <scope>NUCLEOTIDE SEQUENCE</scope>
    <source>
        <tissue evidence="1">Shoot tissue taken approximately 20 cm above the soil surface</tissue>
    </source>
</reference>
<dbReference type="EMBL" id="GBRH01194266">
    <property type="protein sequence ID" value="JAE03630.1"/>
    <property type="molecule type" value="Transcribed_RNA"/>
</dbReference>
<sequence>MSGSSAMDSAESSAFSTSSRIVVYRDLPGLSNPAMFLFSAKNSAGDFCLRRLLSLAVDDALKPAAVPFPAAFPLAAPAGGFFLVTVAASPPPQLAPSPAPSIPKWVVADPIGEGARVLGLGADFRY</sequence>
<proteinExistence type="predicted"/>
<reference evidence="1" key="2">
    <citation type="journal article" date="2015" name="Data Brief">
        <title>Shoot transcriptome of the giant reed, Arundo donax.</title>
        <authorList>
            <person name="Barrero R.A."/>
            <person name="Guerrero F.D."/>
            <person name="Moolhuijzen P."/>
            <person name="Goolsby J.A."/>
            <person name="Tidwell J."/>
            <person name="Bellgard S.E."/>
            <person name="Bellgard M.I."/>
        </authorList>
    </citation>
    <scope>NUCLEOTIDE SEQUENCE</scope>
    <source>
        <tissue evidence="1">Shoot tissue taken approximately 20 cm above the soil surface</tissue>
    </source>
</reference>
<protein>
    <submittedName>
        <fullName evidence="1">Uncharacterized protein</fullName>
    </submittedName>
</protein>